<dbReference type="InterPro" id="IPR018951">
    <property type="entry name" value="Fumarase_C_C"/>
</dbReference>
<feature type="active site" description="Proton donor/acceptor" evidence="5">
    <location>
        <position position="189"/>
    </location>
</feature>
<dbReference type="InterPro" id="IPR024083">
    <property type="entry name" value="Fumarase/histidase_N"/>
</dbReference>
<protein>
    <recommendedName>
        <fullName evidence="5">Fumarate hydratase class II</fullName>
        <shortName evidence="5">Fumarase C</shortName>
        <ecNumber evidence="5">4.2.1.2</ecNumber>
    </recommendedName>
    <alternativeName>
        <fullName evidence="5">Aerobic fumarase</fullName>
    </alternativeName>
    <alternativeName>
        <fullName evidence="5">Iron-independent fumarase</fullName>
    </alternativeName>
</protein>
<dbReference type="GO" id="GO:0004333">
    <property type="term" value="F:fumarate hydratase activity"/>
    <property type="evidence" value="ECO:0007669"/>
    <property type="project" value="UniProtKB-UniRule"/>
</dbReference>
<dbReference type="InterPro" id="IPR000362">
    <property type="entry name" value="Fumarate_lyase_fam"/>
</dbReference>
<dbReference type="PROSITE" id="PS00163">
    <property type="entry name" value="FUMARATE_LYASES"/>
    <property type="match status" value="1"/>
</dbReference>
<dbReference type="EMBL" id="FQVB01000004">
    <property type="protein sequence ID" value="SHE44851.1"/>
    <property type="molecule type" value="Genomic_DNA"/>
</dbReference>
<evidence type="ECO:0000256" key="4">
    <source>
        <dbReference type="ARBA" id="ARBA00023239"/>
    </source>
</evidence>
<dbReference type="InterPro" id="IPR020557">
    <property type="entry name" value="Fumarate_lyase_CS"/>
</dbReference>
<comment type="function">
    <text evidence="5">Involved in the TCA cycle. Catalyzes the stereospecific interconversion of fumarate to L-malate.</text>
</comment>
<dbReference type="InterPro" id="IPR022761">
    <property type="entry name" value="Fumarate_lyase_N"/>
</dbReference>
<dbReference type="GO" id="GO:0005737">
    <property type="term" value="C:cytoplasm"/>
    <property type="evidence" value="ECO:0007669"/>
    <property type="project" value="UniProtKB-SubCell"/>
</dbReference>
<comment type="pathway">
    <text evidence="5">Carbohydrate metabolism; tricarboxylic acid cycle; (S)-malate from fumarate: step 1/1.</text>
</comment>
<keyword evidence="9" id="KW-1185">Reference proteome</keyword>
<dbReference type="HAMAP" id="MF_00743">
    <property type="entry name" value="FumaraseC"/>
    <property type="match status" value="1"/>
</dbReference>
<dbReference type="PRINTS" id="PR00145">
    <property type="entry name" value="ARGSUCLYASE"/>
</dbReference>
<dbReference type="GO" id="GO:0006106">
    <property type="term" value="P:fumarate metabolic process"/>
    <property type="evidence" value="ECO:0007669"/>
    <property type="project" value="InterPro"/>
</dbReference>
<dbReference type="STRING" id="1121391.SAMN02745206_00304"/>
<dbReference type="Pfam" id="PF10415">
    <property type="entry name" value="FumaraseC_C"/>
    <property type="match status" value="1"/>
</dbReference>
<feature type="binding site" evidence="5">
    <location>
        <begin position="325"/>
        <end position="327"/>
    </location>
    <ligand>
        <name>substrate</name>
    </ligand>
</feature>
<keyword evidence="2 5" id="KW-0963">Cytoplasm</keyword>
<dbReference type="InterPro" id="IPR008948">
    <property type="entry name" value="L-Aspartase-like"/>
</dbReference>
<comment type="subcellular location">
    <subcellularLocation>
        <location evidence="5">Cytoplasm</location>
    </subcellularLocation>
</comment>
<sequence>MESGMRVERDSLGEVRVPESAYYGAQTQRAVENFGLGNVTMPREFLRVLALIKEKAARVHGKEGRLDPAIAEAVARAARGVKDGLHWDQFPVDVYQTGSGTSTNMNMNEVIAGRANEILTGRRGGRDPVHPNDHVNLGQSSNDVIPTAIRMAAWIAVKDRCLPALKGLHEVLREKASQFRDVVKIGRTHLQDALPVTLGQEFSGYARQVELGIERLQSLEARLCEVPLGGTAVGTGVGAPPGFARAVLDEINRETGCRFREAADHFEAQGAQDVLVEASGMVRTVAVSLAKIANDIRWLGSGPRCGLGELRLPELQPGSSIMPGKVNPVIPEAVIQACARIVGNDQTLALAGQGGVFELNLMLPLMAHTLLESLGLLANAARALAERCVAGIEADRVRCASMVEQSLALATYLVPLVGYDRAAEVAKKAHRDGITVREAALALGVASAEDLDRAFRELVPGTGF</sequence>
<dbReference type="NCBIfam" id="NF008909">
    <property type="entry name" value="PRK12273.1"/>
    <property type="match status" value="1"/>
</dbReference>
<dbReference type="FunFam" id="1.10.275.10:FF:000001">
    <property type="entry name" value="Fumarate hydratase, mitochondrial"/>
    <property type="match status" value="1"/>
</dbReference>
<keyword evidence="3 5" id="KW-0816">Tricarboxylic acid cycle</keyword>
<reference evidence="9" key="1">
    <citation type="submission" date="2016-11" db="EMBL/GenBank/DDBJ databases">
        <authorList>
            <person name="Varghese N."/>
            <person name="Submissions S."/>
        </authorList>
    </citation>
    <scope>NUCLEOTIDE SEQUENCE [LARGE SCALE GENOMIC DNA]</scope>
    <source>
        <strain evidence="9">DSM 9756</strain>
    </source>
</reference>
<dbReference type="AlphaFoldDB" id="A0A1M4TK57"/>
<comment type="catalytic activity">
    <reaction evidence="5">
        <text>(S)-malate = fumarate + H2O</text>
        <dbReference type="Rhea" id="RHEA:12460"/>
        <dbReference type="ChEBI" id="CHEBI:15377"/>
        <dbReference type="ChEBI" id="CHEBI:15589"/>
        <dbReference type="ChEBI" id="CHEBI:29806"/>
        <dbReference type="EC" id="4.2.1.2"/>
    </reaction>
</comment>
<feature type="binding site" description="in site B" evidence="5">
    <location>
        <begin position="130"/>
        <end position="133"/>
    </location>
    <ligand>
        <name>substrate</name>
    </ligand>
</feature>
<feature type="domain" description="Fumarate lyase N-terminal" evidence="6">
    <location>
        <begin position="13"/>
        <end position="343"/>
    </location>
</feature>
<feature type="domain" description="Fumarase C C-terminal" evidence="7">
    <location>
        <begin position="409"/>
        <end position="455"/>
    </location>
</feature>
<dbReference type="Pfam" id="PF00206">
    <property type="entry name" value="Lyase_1"/>
    <property type="match status" value="1"/>
</dbReference>
<evidence type="ECO:0000256" key="2">
    <source>
        <dbReference type="ARBA" id="ARBA00022490"/>
    </source>
</evidence>
<dbReference type="FunFam" id="1.20.200.10:FF:000001">
    <property type="entry name" value="Fumarate hydratase, mitochondrial"/>
    <property type="match status" value="1"/>
</dbReference>
<dbReference type="PANTHER" id="PTHR11444:SF22">
    <property type="entry name" value="FUMARATE HYDRATASE CLASS II"/>
    <property type="match status" value="1"/>
</dbReference>
<dbReference type="OrthoDB" id="9802809at2"/>
<evidence type="ECO:0000259" key="7">
    <source>
        <dbReference type="Pfam" id="PF10415"/>
    </source>
</evidence>
<dbReference type="Gene3D" id="1.10.275.10">
    <property type="entry name" value="Fumarase/aspartase (N-terminal domain)"/>
    <property type="match status" value="1"/>
</dbReference>
<feature type="site" description="Important for catalytic activity" evidence="5">
    <location>
        <position position="332"/>
    </location>
</feature>
<feature type="binding site" evidence="5">
    <location>
        <position position="320"/>
    </location>
    <ligand>
        <name>substrate</name>
    </ligand>
</feature>
<evidence type="ECO:0000256" key="1">
    <source>
        <dbReference type="ARBA" id="ARBA00009084"/>
    </source>
</evidence>
<organism evidence="8 9">
    <name type="scientific">Desulfacinum infernum DSM 9756</name>
    <dbReference type="NCBI Taxonomy" id="1121391"/>
    <lineage>
        <taxon>Bacteria</taxon>
        <taxon>Pseudomonadati</taxon>
        <taxon>Thermodesulfobacteriota</taxon>
        <taxon>Syntrophobacteria</taxon>
        <taxon>Syntrophobacterales</taxon>
        <taxon>Syntrophobacteraceae</taxon>
        <taxon>Desulfacinum</taxon>
    </lineage>
</organism>
<dbReference type="Gene3D" id="1.20.200.10">
    <property type="entry name" value="Fumarase/aspartase (Central domain)"/>
    <property type="match status" value="1"/>
</dbReference>
<evidence type="ECO:0000259" key="6">
    <source>
        <dbReference type="Pfam" id="PF00206"/>
    </source>
</evidence>
<feature type="binding site" evidence="5">
    <location>
        <begin position="99"/>
        <end position="101"/>
    </location>
    <ligand>
        <name>substrate</name>
    </ligand>
</feature>
<feature type="binding site" evidence="5">
    <location>
        <position position="188"/>
    </location>
    <ligand>
        <name>substrate</name>
    </ligand>
</feature>
<dbReference type="SUPFAM" id="SSF48557">
    <property type="entry name" value="L-aspartase-like"/>
    <property type="match status" value="1"/>
</dbReference>
<gene>
    <name evidence="5" type="primary">fumC</name>
    <name evidence="8" type="ORF">SAMN02745206_00304</name>
</gene>
<evidence type="ECO:0000313" key="9">
    <source>
        <dbReference type="Proteomes" id="UP000184076"/>
    </source>
</evidence>
<dbReference type="PRINTS" id="PR00149">
    <property type="entry name" value="FUMRATELYASE"/>
</dbReference>
<dbReference type="PANTHER" id="PTHR11444">
    <property type="entry name" value="ASPARTATEAMMONIA/ARGININOSUCCINATE/ADENYLOSUCCINATE LYASE"/>
    <property type="match status" value="1"/>
</dbReference>
<feature type="binding site" evidence="5">
    <location>
        <begin position="140"/>
        <end position="142"/>
    </location>
    <ligand>
        <name>substrate</name>
    </ligand>
</feature>
<dbReference type="GO" id="GO:0006099">
    <property type="term" value="P:tricarboxylic acid cycle"/>
    <property type="evidence" value="ECO:0007669"/>
    <property type="project" value="UniProtKB-UniRule"/>
</dbReference>
<comment type="similarity">
    <text evidence="1 5">Belongs to the class-II fumarase/aspartase family. Fumarase subfamily.</text>
</comment>
<keyword evidence="4 5" id="KW-0456">Lyase</keyword>
<name>A0A1M4TK57_9BACT</name>
<dbReference type="UniPathway" id="UPA00223">
    <property type="reaction ID" value="UER01007"/>
</dbReference>
<accession>A0A1M4TK57</accession>
<evidence type="ECO:0000256" key="3">
    <source>
        <dbReference type="ARBA" id="ARBA00022532"/>
    </source>
</evidence>
<proteinExistence type="inferred from homology"/>
<dbReference type="RefSeq" id="WP_073036286.1">
    <property type="nucleotide sequence ID" value="NZ_FQVB01000004.1"/>
</dbReference>
<evidence type="ECO:0000256" key="5">
    <source>
        <dbReference type="HAMAP-Rule" id="MF_00743"/>
    </source>
</evidence>
<comment type="subunit">
    <text evidence="5">Homotetramer.</text>
</comment>
<comment type="miscellaneous">
    <text evidence="5">There are 2 substrate-binding sites: the catalytic A site, and the non-catalytic B site that may play a role in the transfer of substrate or product between the active site and the solvent. Alternatively, the B site may bind allosteric effectors.</text>
</comment>
<dbReference type="EC" id="4.2.1.2" evidence="5"/>
<evidence type="ECO:0000313" key="8">
    <source>
        <dbReference type="EMBL" id="SHE44851.1"/>
    </source>
</evidence>
<dbReference type="InterPro" id="IPR005677">
    <property type="entry name" value="Fum_hydII"/>
</dbReference>
<feature type="active site" evidence="5">
    <location>
        <position position="319"/>
    </location>
</feature>
<dbReference type="Proteomes" id="UP000184076">
    <property type="component" value="Unassembled WGS sequence"/>
</dbReference>
<dbReference type="Gene3D" id="1.10.40.30">
    <property type="entry name" value="Fumarase/aspartase (C-terminal domain)"/>
    <property type="match status" value="1"/>
</dbReference>